<protein>
    <recommendedName>
        <fullName evidence="1">Alpha-crystallin B chain</fullName>
    </recommendedName>
    <alternativeName>
        <fullName evidence="6">Alpha(B)-crystallin</fullName>
    </alternativeName>
</protein>
<keyword evidence="2" id="KW-0273">Eye lens protein</keyword>
<comment type="similarity">
    <text evidence="7 9 10">Belongs to the small heat shock protein (HSP20) family.</text>
</comment>
<evidence type="ECO:0000256" key="8">
    <source>
        <dbReference type="PIRSR" id="PIRSR036514-1"/>
    </source>
</evidence>
<dbReference type="InterPro" id="IPR002068">
    <property type="entry name" value="A-crystallin/Hsp20_dom"/>
</dbReference>
<reference evidence="12 13" key="1">
    <citation type="submission" date="2024-09" db="EMBL/GenBank/DDBJ databases">
        <title>A chromosome-level genome assembly of Gray's grenadier anchovy, Coilia grayii.</title>
        <authorList>
            <person name="Fu Z."/>
        </authorList>
    </citation>
    <scope>NUCLEOTIDE SEQUENCE [LARGE SCALE GENOMIC DNA]</scope>
    <source>
        <strain evidence="12">G4</strain>
        <tissue evidence="12">Muscle</tissue>
    </source>
</reference>
<keyword evidence="13" id="KW-1185">Reference proteome</keyword>
<dbReference type="PRINTS" id="PR00299">
    <property type="entry name" value="ACRYSTALLIN"/>
</dbReference>
<feature type="binding site" evidence="8">
    <location>
        <position position="118"/>
    </location>
    <ligand>
        <name>Zn(2+)</name>
        <dbReference type="ChEBI" id="CHEBI:29105"/>
        <label>1</label>
    </ligand>
</feature>
<dbReference type="EMBL" id="JBHFQA010000016">
    <property type="protein sequence ID" value="KAL2085525.1"/>
    <property type="molecule type" value="Genomic_DNA"/>
</dbReference>
<name>A0ABD1JFY7_9TELE</name>
<dbReference type="InterPro" id="IPR003090">
    <property type="entry name" value="Alpha-crystallin_N"/>
</dbReference>
<feature type="binding site" evidence="8">
    <location>
        <position position="101"/>
    </location>
    <ligand>
        <name>Zn(2+)</name>
        <dbReference type="ChEBI" id="CHEBI:29105"/>
        <label>1</label>
    </ligand>
</feature>
<feature type="binding site" evidence="8">
    <location>
        <position position="103"/>
    </location>
    <ligand>
        <name>Zn(2+)</name>
        <dbReference type="ChEBI" id="CHEBI:29105"/>
        <label>1</label>
    </ligand>
</feature>
<comment type="caution">
    <text evidence="12">The sequence shown here is derived from an EMBL/GenBank/DDBJ whole genome shotgun (WGS) entry which is preliminary data.</text>
</comment>
<keyword evidence="5" id="KW-0007">Acetylation</keyword>
<evidence type="ECO:0000256" key="1">
    <source>
        <dbReference type="ARBA" id="ARBA00018516"/>
    </source>
</evidence>
<evidence type="ECO:0000256" key="7">
    <source>
        <dbReference type="PIRNR" id="PIRNR036514"/>
    </source>
</evidence>
<dbReference type="GO" id="GO:0046872">
    <property type="term" value="F:metal ion binding"/>
    <property type="evidence" value="ECO:0007669"/>
    <property type="project" value="UniProtKB-KW"/>
</dbReference>
<dbReference type="Pfam" id="PF00011">
    <property type="entry name" value="HSP20"/>
    <property type="match status" value="1"/>
</dbReference>
<evidence type="ECO:0000256" key="6">
    <source>
        <dbReference type="ARBA" id="ARBA00030175"/>
    </source>
</evidence>
<evidence type="ECO:0000256" key="9">
    <source>
        <dbReference type="PROSITE-ProRule" id="PRU00285"/>
    </source>
</evidence>
<accession>A0ABD1JFY7</accession>
<dbReference type="InterPro" id="IPR001436">
    <property type="entry name" value="Alpha-crystallin/sHSP_animal"/>
</dbReference>
<evidence type="ECO:0000256" key="2">
    <source>
        <dbReference type="ARBA" id="ARBA00022613"/>
    </source>
</evidence>
<keyword evidence="4 8" id="KW-0862">Zinc</keyword>
<dbReference type="Proteomes" id="UP001591681">
    <property type="component" value="Unassembled WGS sequence"/>
</dbReference>
<keyword evidence="3 8" id="KW-0479">Metal-binding</keyword>
<evidence type="ECO:0000256" key="5">
    <source>
        <dbReference type="ARBA" id="ARBA00022990"/>
    </source>
</evidence>
<evidence type="ECO:0000256" key="10">
    <source>
        <dbReference type="RuleBase" id="RU003616"/>
    </source>
</evidence>
<dbReference type="GO" id="GO:0005737">
    <property type="term" value="C:cytoplasm"/>
    <property type="evidence" value="ECO:0007669"/>
    <property type="project" value="UniProtKB-ARBA"/>
</dbReference>
<proteinExistence type="inferred from homology"/>
<dbReference type="GO" id="GO:0005212">
    <property type="term" value="F:structural constituent of eye lens"/>
    <property type="evidence" value="ECO:0007669"/>
    <property type="project" value="UniProtKB-KW"/>
</dbReference>
<organism evidence="12 13">
    <name type="scientific">Coilia grayii</name>
    <name type="common">Gray's grenadier anchovy</name>
    <dbReference type="NCBI Taxonomy" id="363190"/>
    <lineage>
        <taxon>Eukaryota</taxon>
        <taxon>Metazoa</taxon>
        <taxon>Chordata</taxon>
        <taxon>Craniata</taxon>
        <taxon>Vertebrata</taxon>
        <taxon>Euteleostomi</taxon>
        <taxon>Actinopterygii</taxon>
        <taxon>Neopterygii</taxon>
        <taxon>Teleostei</taxon>
        <taxon>Clupei</taxon>
        <taxon>Clupeiformes</taxon>
        <taxon>Clupeoidei</taxon>
        <taxon>Engraulidae</taxon>
        <taxon>Coilinae</taxon>
        <taxon>Coilia</taxon>
    </lineage>
</organism>
<dbReference type="AlphaFoldDB" id="A0ABD1JFY7"/>
<dbReference type="SUPFAM" id="SSF49764">
    <property type="entry name" value="HSP20-like chaperones"/>
    <property type="match status" value="1"/>
</dbReference>
<sequence>MDIAIQYPWLRRPFYPSYFPHRIYDQLFGEHLPDADLFSPFLSLLYNRPFHMRLPGWTDSGFSEIRSDKDRFVINLDVKHFSPEELTVRVNQDLVEVHGKHEERQVRPRGLAFSEDEHGYVSREFFRKYRIPAGVDAGTFTSSLSSDGVLSISAPRNPMDIPERNIPITCEEKAPAQK</sequence>
<dbReference type="PROSITE" id="PS01031">
    <property type="entry name" value="SHSP"/>
    <property type="match status" value="1"/>
</dbReference>
<dbReference type="InterPro" id="IPR055269">
    <property type="entry name" value="Alpha-crystallin/HSP_16"/>
</dbReference>
<dbReference type="PANTHER" id="PTHR45640">
    <property type="entry name" value="HEAT SHOCK PROTEIN HSP-12.2-RELATED"/>
    <property type="match status" value="1"/>
</dbReference>
<evidence type="ECO:0000259" key="11">
    <source>
        <dbReference type="PROSITE" id="PS01031"/>
    </source>
</evidence>
<dbReference type="InterPro" id="IPR008978">
    <property type="entry name" value="HSP20-like_chaperone"/>
</dbReference>
<dbReference type="Gene3D" id="2.60.40.790">
    <property type="match status" value="1"/>
</dbReference>
<evidence type="ECO:0000256" key="4">
    <source>
        <dbReference type="ARBA" id="ARBA00022833"/>
    </source>
</evidence>
<evidence type="ECO:0000256" key="3">
    <source>
        <dbReference type="ARBA" id="ARBA00022723"/>
    </source>
</evidence>
<evidence type="ECO:0000313" key="12">
    <source>
        <dbReference type="EMBL" id="KAL2085525.1"/>
    </source>
</evidence>
<evidence type="ECO:0000313" key="13">
    <source>
        <dbReference type="Proteomes" id="UP001591681"/>
    </source>
</evidence>
<dbReference type="Pfam" id="PF00525">
    <property type="entry name" value="Crystallin"/>
    <property type="match status" value="1"/>
</dbReference>
<feature type="domain" description="SHSP" evidence="11">
    <location>
        <begin position="53"/>
        <end position="171"/>
    </location>
</feature>
<dbReference type="PANTHER" id="PTHR45640:SF5">
    <property type="entry name" value="ALPHA-CRYSTALLIN B CHAIN"/>
    <property type="match status" value="1"/>
</dbReference>
<dbReference type="PIRSF" id="PIRSF036514">
    <property type="entry name" value="Sm_HSP_B1"/>
    <property type="match status" value="1"/>
</dbReference>
<gene>
    <name evidence="12" type="ORF">ACEWY4_018845</name>
</gene>